<dbReference type="GO" id="GO:0016491">
    <property type="term" value="F:oxidoreductase activity"/>
    <property type="evidence" value="ECO:0007669"/>
    <property type="project" value="TreeGrafter"/>
</dbReference>
<name>A0A834NL49_VESPE</name>
<evidence type="ECO:0000256" key="4">
    <source>
        <dbReference type="ARBA" id="ARBA00040773"/>
    </source>
</evidence>
<dbReference type="PANTHER" id="PTHR13077">
    <property type="entry name" value="SELENOPROTEIN F"/>
    <property type="match status" value="1"/>
</dbReference>
<evidence type="ECO:0000313" key="8">
    <source>
        <dbReference type="Proteomes" id="UP000600918"/>
    </source>
</evidence>
<protein>
    <recommendedName>
        <fullName evidence="4">Selenoprotein M</fullName>
    </recommendedName>
</protein>
<proteinExistence type="inferred from homology"/>
<dbReference type="EMBL" id="JACSDY010000012">
    <property type="protein sequence ID" value="KAF7413090.1"/>
    <property type="molecule type" value="Genomic_DNA"/>
</dbReference>
<dbReference type="OrthoDB" id="25165at2759"/>
<evidence type="ECO:0000256" key="3">
    <source>
        <dbReference type="ARBA" id="ARBA00022933"/>
    </source>
</evidence>
<feature type="signal peptide" evidence="5">
    <location>
        <begin position="1"/>
        <end position="24"/>
    </location>
</feature>
<dbReference type="InterPro" id="IPR014912">
    <property type="entry name" value="Sep15_SelM_dom"/>
</dbReference>
<evidence type="ECO:0000256" key="1">
    <source>
        <dbReference type="ARBA" id="ARBA00005742"/>
    </source>
</evidence>
<dbReference type="SUPFAM" id="SSF52833">
    <property type="entry name" value="Thioredoxin-like"/>
    <property type="match status" value="1"/>
</dbReference>
<dbReference type="AlphaFoldDB" id="A0A834NL49"/>
<evidence type="ECO:0000256" key="5">
    <source>
        <dbReference type="SAM" id="SignalP"/>
    </source>
</evidence>
<keyword evidence="3" id="KW-0712">Selenocysteine</keyword>
<dbReference type="GO" id="GO:0005788">
    <property type="term" value="C:endoplasmic reticulum lumen"/>
    <property type="evidence" value="ECO:0007669"/>
    <property type="project" value="TreeGrafter"/>
</dbReference>
<evidence type="ECO:0000259" key="6">
    <source>
        <dbReference type="Pfam" id="PF08806"/>
    </source>
</evidence>
<dbReference type="InterPro" id="IPR039992">
    <property type="entry name" value="Sep15_SelM"/>
</dbReference>
<keyword evidence="2 5" id="KW-0732">Signal</keyword>
<dbReference type="Proteomes" id="UP000600918">
    <property type="component" value="Unassembled WGS sequence"/>
</dbReference>
<gene>
    <name evidence="7" type="ORF">H0235_012941</name>
</gene>
<feature type="domain" description="Selenoprotein F/M" evidence="6">
    <location>
        <begin position="32"/>
        <end position="105"/>
    </location>
</feature>
<dbReference type="Gene3D" id="3.40.30.50">
    <property type="entry name" value="Sep15/SelM thioredoxin-like domain, active-site redox motif"/>
    <property type="match status" value="1"/>
</dbReference>
<dbReference type="Pfam" id="PF08806">
    <property type="entry name" value="Sep15_SelM"/>
    <property type="match status" value="1"/>
</dbReference>
<evidence type="ECO:0000313" key="7">
    <source>
        <dbReference type="EMBL" id="KAF7413090.1"/>
    </source>
</evidence>
<accession>A0A834NL49</accession>
<dbReference type="InterPro" id="IPR038219">
    <property type="entry name" value="Sep15/SelM_sf"/>
</dbReference>
<comment type="similarity">
    <text evidence="1">Belongs to the selenoprotein M/F family.</text>
</comment>
<feature type="chain" id="PRO_5032907969" description="Selenoprotein M" evidence="5">
    <location>
        <begin position="25"/>
        <end position="115"/>
    </location>
</feature>
<organism evidence="7 8">
    <name type="scientific">Vespula pensylvanica</name>
    <name type="common">Western yellow jacket</name>
    <name type="synonym">Wasp</name>
    <dbReference type="NCBI Taxonomy" id="30213"/>
    <lineage>
        <taxon>Eukaryota</taxon>
        <taxon>Metazoa</taxon>
        <taxon>Ecdysozoa</taxon>
        <taxon>Arthropoda</taxon>
        <taxon>Hexapoda</taxon>
        <taxon>Insecta</taxon>
        <taxon>Pterygota</taxon>
        <taxon>Neoptera</taxon>
        <taxon>Endopterygota</taxon>
        <taxon>Hymenoptera</taxon>
        <taxon>Apocrita</taxon>
        <taxon>Aculeata</taxon>
        <taxon>Vespoidea</taxon>
        <taxon>Vespidae</taxon>
        <taxon>Vespinae</taxon>
        <taxon>Vespula</taxon>
    </lineage>
</organism>
<reference evidence="7" key="1">
    <citation type="journal article" date="2020" name="G3 (Bethesda)">
        <title>High-Quality Assemblies for Three Invasive Social Wasps from the &lt;i&gt;Vespula&lt;/i&gt; Genus.</title>
        <authorList>
            <person name="Harrop T.W.R."/>
            <person name="Guhlin J."/>
            <person name="McLaughlin G.M."/>
            <person name="Permina E."/>
            <person name="Stockwell P."/>
            <person name="Gilligan J."/>
            <person name="Le Lec M.F."/>
            <person name="Gruber M.A.M."/>
            <person name="Quinn O."/>
            <person name="Lovegrove M."/>
            <person name="Duncan E.J."/>
            <person name="Remnant E.J."/>
            <person name="Van Eeckhoven J."/>
            <person name="Graham B."/>
            <person name="Knapp R.A."/>
            <person name="Langford K.W."/>
            <person name="Kronenberg Z."/>
            <person name="Press M.O."/>
            <person name="Eacker S.M."/>
            <person name="Wilson-Rankin E.E."/>
            <person name="Purcell J."/>
            <person name="Lester P.J."/>
            <person name="Dearden P.K."/>
        </authorList>
    </citation>
    <scope>NUCLEOTIDE SEQUENCE</scope>
    <source>
        <strain evidence="7">Volc-1</strain>
    </source>
</reference>
<comment type="caution">
    <text evidence="7">The sequence shown here is derived from an EMBL/GenBank/DDBJ whole genome shotgun (WGS) entry which is preliminary data.</text>
</comment>
<keyword evidence="8" id="KW-1185">Reference proteome</keyword>
<evidence type="ECO:0000256" key="2">
    <source>
        <dbReference type="ARBA" id="ARBA00022729"/>
    </source>
</evidence>
<dbReference type="InterPro" id="IPR036249">
    <property type="entry name" value="Thioredoxin-like_sf"/>
</dbReference>
<dbReference type="PANTHER" id="PTHR13077:SF7">
    <property type="entry name" value="SELENOPROTEIN M"/>
    <property type="match status" value="1"/>
</dbReference>
<sequence length="115" mass="12913">MAPSTIVTFISLLLLVVTLAAVSAKSKYTFATIESCSGCSLNRLPDIKKFIFEDVPKYNNVEFKHIQGASPELVLYDENEEEVERLNLVSLTRDECNDLLLSKGFKKSIPKKDEI</sequence>